<dbReference type="InterPro" id="IPR005119">
    <property type="entry name" value="LysR_subst-bd"/>
</dbReference>
<gene>
    <name evidence="6" type="ORF">H1W37_13805</name>
</gene>
<dbReference type="SUPFAM" id="SSF46785">
    <property type="entry name" value="Winged helix' DNA-binding domain"/>
    <property type="match status" value="1"/>
</dbReference>
<evidence type="ECO:0000256" key="2">
    <source>
        <dbReference type="ARBA" id="ARBA00023015"/>
    </source>
</evidence>
<proteinExistence type="inferred from homology"/>
<dbReference type="FunFam" id="1.10.10.10:FF:000001">
    <property type="entry name" value="LysR family transcriptional regulator"/>
    <property type="match status" value="1"/>
</dbReference>
<comment type="similarity">
    <text evidence="1">Belongs to the LysR transcriptional regulatory family.</text>
</comment>
<evidence type="ECO:0000256" key="3">
    <source>
        <dbReference type="ARBA" id="ARBA00023125"/>
    </source>
</evidence>
<reference evidence="6 7" key="2">
    <citation type="submission" date="2020-08" db="EMBL/GenBank/DDBJ databases">
        <title>Stappia taiwanensis sp. nov., isolated from a coastal thermal spring.</title>
        <authorList>
            <person name="Kampfer P."/>
        </authorList>
    </citation>
    <scope>NUCLEOTIDE SEQUENCE [LARGE SCALE GENOMIC DNA]</scope>
    <source>
        <strain evidence="6 7">DSM 23284</strain>
    </source>
</reference>
<dbReference type="Pfam" id="PF00126">
    <property type="entry name" value="HTH_1"/>
    <property type="match status" value="1"/>
</dbReference>
<dbReference type="InterPro" id="IPR036390">
    <property type="entry name" value="WH_DNA-bd_sf"/>
</dbReference>
<accession>A0A838XW64</accession>
<organism evidence="6 7">
    <name type="scientific">Stappia taiwanensis</name>
    <dbReference type="NCBI Taxonomy" id="992267"/>
    <lineage>
        <taxon>Bacteria</taxon>
        <taxon>Pseudomonadati</taxon>
        <taxon>Pseudomonadota</taxon>
        <taxon>Alphaproteobacteria</taxon>
        <taxon>Hyphomicrobiales</taxon>
        <taxon>Stappiaceae</taxon>
        <taxon>Stappia</taxon>
    </lineage>
</organism>
<sequence>MINIPSVRALRVLEACARLESFTAAADELSVSQSAVSQQIKLLEQTVGFRLFERSGRRVALSDAGRRLLQAVRHGFGHIQQAIEEEKSRDAGTDLVIAVQPGFSVRWLLPRLNRFRQAHPQVRLTVKSVIDTTDFDRSFAHVGIVYSVRPGEAFLFTEHLYPVAAPRFARQHGLLASPDEAELGRRIATLPLLGETTDEGQNTVDTWRVWSMANGVQLEWSDIQRYSQSNISLELAQLGQGIAMGRSSLVMDAITEGKLVPLMPPRTVSPCGYALVVNPQARANDSLPAFRRWLAETAMEIGHFEARLADFRPTD</sequence>
<dbReference type="SUPFAM" id="SSF53850">
    <property type="entry name" value="Periplasmic binding protein-like II"/>
    <property type="match status" value="1"/>
</dbReference>
<dbReference type="InterPro" id="IPR058163">
    <property type="entry name" value="LysR-type_TF_proteobact-type"/>
</dbReference>
<dbReference type="Pfam" id="PF03466">
    <property type="entry name" value="LysR_substrate"/>
    <property type="match status" value="1"/>
</dbReference>
<keyword evidence="2" id="KW-0805">Transcription regulation</keyword>
<keyword evidence="3" id="KW-0238">DNA-binding</keyword>
<keyword evidence="4" id="KW-0804">Transcription</keyword>
<evidence type="ECO:0000256" key="4">
    <source>
        <dbReference type="ARBA" id="ARBA00023163"/>
    </source>
</evidence>
<dbReference type="Proteomes" id="UP000559404">
    <property type="component" value="Unassembled WGS sequence"/>
</dbReference>
<keyword evidence="7" id="KW-1185">Reference proteome</keyword>
<name>A0A838XW64_9HYPH</name>
<dbReference type="GO" id="GO:0003700">
    <property type="term" value="F:DNA-binding transcription factor activity"/>
    <property type="evidence" value="ECO:0007669"/>
    <property type="project" value="InterPro"/>
</dbReference>
<evidence type="ECO:0000256" key="1">
    <source>
        <dbReference type="ARBA" id="ARBA00009437"/>
    </source>
</evidence>
<dbReference type="Gene3D" id="3.40.190.10">
    <property type="entry name" value="Periplasmic binding protein-like II"/>
    <property type="match status" value="2"/>
</dbReference>
<dbReference type="PRINTS" id="PR00039">
    <property type="entry name" value="HTHLYSR"/>
</dbReference>
<dbReference type="GO" id="GO:0043565">
    <property type="term" value="F:sequence-specific DNA binding"/>
    <property type="evidence" value="ECO:0007669"/>
    <property type="project" value="TreeGrafter"/>
</dbReference>
<dbReference type="GO" id="GO:0006351">
    <property type="term" value="P:DNA-templated transcription"/>
    <property type="evidence" value="ECO:0007669"/>
    <property type="project" value="TreeGrafter"/>
</dbReference>
<dbReference type="AlphaFoldDB" id="A0A838XW64"/>
<evidence type="ECO:0000313" key="6">
    <source>
        <dbReference type="EMBL" id="MBA4612736.1"/>
    </source>
</evidence>
<comment type="caution">
    <text evidence="6">The sequence shown here is derived from an EMBL/GenBank/DDBJ whole genome shotgun (WGS) entry which is preliminary data.</text>
</comment>
<dbReference type="RefSeq" id="WP_181760935.1">
    <property type="nucleotide sequence ID" value="NZ_BMCR01000003.1"/>
</dbReference>
<dbReference type="EMBL" id="JACEON010000013">
    <property type="protein sequence ID" value="MBA4612736.1"/>
    <property type="molecule type" value="Genomic_DNA"/>
</dbReference>
<evidence type="ECO:0000259" key="5">
    <source>
        <dbReference type="PROSITE" id="PS50931"/>
    </source>
</evidence>
<dbReference type="Gene3D" id="1.10.10.10">
    <property type="entry name" value="Winged helix-like DNA-binding domain superfamily/Winged helix DNA-binding domain"/>
    <property type="match status" value="1"/>
</dbReference>
<dbReference type="PROSITE" id="PS50931">
    <property type="entry name" value="HTH_LYSR"/>
    <property type="match status" value="1"/>
</dbReference>
<dbReference type="InterPro" id="IPR036388">
    <property type="entry name" value="WH-like_DNA-bd_sf"/>
</dbReference>
<reference evidence="6 7" key="1">
    <citation type="submission" date="2020-07" db="EMBL/GenBank/DDBJ databases">
        <authorList>
            <person name="Li M."/>
        </authorList>
    </citation>
    <scope>NUCLEOTIDE SEQUENCE [LARGE SCALE GENOMIC DNA]</scope>
    <source>
        <strain evidence="6 7">DSM 23284</strain>
    </source>
</reference>
<feature type="domain" description="HTH lysR-type" evidence="5">
    <location>
        <begin position="5"/>
        <end position="62"/>
    </location>
</feature>
<dbReference type="InterPro" id="IPR000847">
    <property type="entry name" value="LysR_HTH_N"/>
</dbReference>
<protein>
    <submittedName>
        <fullName evidence="6">LysR family transcriptional regulator</fullName>
    </submittedName>
</protein>
<dbReference type="PANTHER" id="PTHR30537">
    <property type="entry name" value="HTH-TYPE TRANSCRIPTIONAL REGULATOR"/>
    <property type="match status" value="1"/>
</dbReference>
<evidence type="ECO:0000313" key="7">
    <source>
        <dbReference type="Proteomes" id="UP000559404"/>
    </source>
</evidence>
<dbReference type="PANTHER" id="PTHR30537:SF79">
    <property type="entry name" value="TRANSCRIPTIONAL REGULATOR-RELATED"/>
    <property type="match status" value="1"/>
</dbReference>